<sequence length="203" mass="22851">MVVCVLCRQRKGKRFCPVVYNVICPTCCGTHRLKKLNCPSSCPYLRQAKALEMAQREAEWAQKSSERAEIEQRLTAFALEEAISTFATEHPDLTDAEAISALQAVQDAIEREVMSGITHEPNVDGRAKELALRILKNAQTMRQRIGIPHNVLLARVARLLTQRAMLLSQRTRDGQGYLRTVRIDVPPNSLEQLLERLTSSARS</sequence>
<proteinExistence type="predicted"/>
<comment type="caution">
    <text evidence="1">The sequence shown here is derived from an EMBL/GenBank/DDBJ whole genome shotgun (WGS) entry which is preliminary data.</text>
</comment>
<evidence type="ECO:0000313" key="1">
    <source>
        <dbReference type="EMBL" id="MCS3920933.1"/>
    </source>
</evidence>
<accession>A0ABT2ESI8</accession>
<dbReference type="Proteomes" id="UP001204798">
    <property type="component" value="Unassembled WGS sequence"/>
</dbReference>
<name>A0ABT2ESI8_9BACT</name>
<reference evidence="1 2" key="1">
    <citation type="submission" date="2022-08" db="EMBL/GenBank/DDBJ databases">
        <title>Bacterial and archaeal communities from various locations to study Microbial Dark Matter (Phase II).</title>
        <authorList>
            <person name="Stepanauskas R."/>
        </authorList>
    </citation>
    <scope>NUCLEOTIDE SEQUENCE [LARGE SCALE GENOMIC DNA]</scope>
    <source>
        <strain evidence="1 2">PD1</strain>
    </source>
</reference>
<organism evidence="1 2">
    <name type="scientific">Candidatus Fervidibacter sacchari</name>
    <dbReference type="NCBI Taxonomy" id="1448929"/>
    <lineage>
        <taxon>Bacteria</taxon>
        <taxon>Candidatus Fervidibacterota</taxon>
        <taxon>Candidatus Fervidibacter</taxon>
    </lineage>
</organism>
<protein>
    <submittedName>
        <fullName evidence="1">Uncharacterized protein</fullName>
    </submittedName>
</protein>
<evidence type="ECO:0000313" key="2">
    <source>
        <dbReference type="Proteomes" id="UP001204798"/>
    </source>
</evidence>
<keyword evidence="2" id="KW-1185">Reference proteome</keyword>
<dbReference type="RefSeq" id="WP_259101377.1">
    <property type="nucleotide sequence ID" value="NZ_CP130454.1"/>
</dbReference>
<gene>
    <name evidence="1" type="ORF">M2350_003374</name>
</gene>
<dbReference type="EMBL" id="JANUCP010000008">
    <property type="protein sequence ID" value="MCS3920933.1"/>
    <property type="molecule type" value="Genomic_DNA"/>
</dbReference>